<feature type="region of interest" description="Disordered" evidence="1">
    <location>
        <begin position="30"/>
        <end position="49"/>
    </location>
</feature>
<proteinExistence type="predicted"/>
<dbReference type="Proteomes" id="UP000255224">
    <property type="component" value="Unassembled WGS sequence"/>
</dbReference>
<dbReference type="RefSeq" id="WP_164466304.1">
    <property type="nucleotide sequence ID" value="NZ_CP033920.1"/>
</dbReference>
<name>A0A376EEJ8_CHRCU</name>
<evidence type="ECO:0000256" key="1">
    <source>
        <dbReference type="SAM" id="MobiDB-lite"/>
    </source>
</evidence>
<organism evidence="2 3">
    <name type="scientific">Chryseobacterium carnipullorum</name>
    <dbReference type="NCBI Taxonomy" id="1124835"/>
    <lineage>
        <taxon>Bacteria</taxon>
        <taxon>Pseudomonadati</taxon>
        <taxon>Bacteroidota</taxon>
        <taxon>Flavobacteriia</taxon>
        <taxon>Flavobacteriales</taxon>
        <taxon>Weeksellaceae</taxon>
        <taxon>Chryseobacterium group</taxon>
        <taxon>Chryseobacterium</taxon>
    </lineage>
</organism>
<sequence length="58" mass="6553">MEKRLTLDQFKKSVGTQDLELQKLSVRGLGNCHPQNPSTGAQGTLEGAMNEIWDRIRR</sequence>
<dbReference type="AlphaFoldDB" id="A0A376EEJ8"/>
<accession>A0A376EEJ8</accession>
<protein>
    <submittedName>
        <fullName evidence="2">Uncharacterized protein</fullName>
    </submittedName>
</protein>
<feature type="compositionally biased region" description="Polar residues" evidence="1">
    <location>
        <begin position="33"/>
        <end position="42"/>
    </location>
</feature>
<evidence type="ECO:0000313" key="3">
    <source>
        <dbReference type="Proteomes" id="UP000255224"/>
    </source>
</evidence>
<reference evidence="2 3" key="1">
    <citation type="submission" date="2018-06" db="EMBL/GenBank/DDBJ databases">
        <authorList>
            <consortium name="Pathogen Informatics"/>
            <person name="Doyle S."/>
        </authorList>
    </citation>
    <scope>NUCLEOTIDE SEQUENCE [LARGE SCALE GENOMIC DNA]</scope>
    <source>
        <strain evidence="2 3">NCTC13533</strain>
    </source>
</reference>
<dbReference type="EMBL" id="UFVQ01000003">
    <property type="protein sequence ID" value="STD07893.1"/>
    <property type="molecule type" value="Genomic_DNA"/>
</dbReference>
<gene>
    <name evidence="2" type="ORF">NCTC13533_04315</name>
</gene>
<evidence type="ECO:0000313" key="2">
    <source>
        <dbReference type="EMBL" id="STD07893.1"/>
    </source>
</evidence>